<reference evidence="7 8" key="2">
    <citation type="submission" date="2014-05" db="EMBL/GenBank/DDBJ databases">
        <title>Genome sequence of Streptococcus gallolyticus.</title>
        <authorList>
            <person name="Del Campo R."/>
        </authorList>
    </citation>
    <scope>NUCLEOTIDE SEQUENCE [LARGE SCALE GENOMIC DNA]</scope>
    <source>
        <strain evidence="7 8">LMG17956</strain>
    </source>
</reference>
<evidence type="ECO:0000313" key="7">
    <source>
        <dbReference type="EMBL" id="CDO18766.1"/>
    </source>
</evidence>
<reference evidence="7 8" key="1">
    <citation type="submission" date="2014-02" db="EMBL/GenBank/DDBJ databases">
        <authorList>
            <person name="Manrique M."/>
        </authorList>
    </citation>
    <scope>NUCLEOTIDE SEQUENCE [LARGE SCALE GENOMIC DNA]</scope>
    <source>
        <strain evidence="7 8">LMG17956</strain>
    </source>
</reference>
<evidence type="ECO:0000259" key="6">
    <source>
        <dbReference type="PROSITE" id="PS50893"/>
    </source>
</evidence>
<keyword evidence="4 7" id="KW-0067">ATP-binding</keyword>
<dbReference type="SMART" id="SM00382">
    <property type="entry name" value="AAA"/>
    <property type="match status" value="1"/>
</dbReference>
<protein>
    <recommendedName>
        <fullName evidence="5">ABC-type quaternary amine transporter</fullName>
        <ecNumber evidence="5">7.6.2.9</ecNumber>
    </recommendedName>
</protein>
<dbReference type="PANTHER" id="PTHR43117">
    <property type="entry name" value="OSMOPROTECTANT IMPORT ATP-BINDING PROTEIN OSMV"/>
    <property type="match status" value="1"/>
</dbReference>
<evidence type="ECO:0000256" key="5">
    <source>
        <dbReference type="ARBA" id="ARBA00066388"/>
    </source>
</evidence>
<dbReference type="EC" id="7.6.2.9" evidence="5"/>
<accession>A0A060RI67</accession>
<proteinExistence type="inferred from homology"/>
<feature type="domain" description="ABC transporter" evidence="6">
    <location>
        <begin position="7"/>
        <end position="242"/>
    </location>
</feature>
<dbReference type="Gene3D" id="3.40.50.300">
    <property type="entry name" value="P-loop containing nucleotide triphosphate hydrolases"/>
    <property type="match status" value="1"/>
</dbReference>
<dbReference type="GO" id="GO:0005524">
    <property type="term" value="F:ATP binding"/>
    <property type="evidence" value="ECO:0007669"/>
    <property type="project" value="UniProtKB-KW"/>
</dbReference>
<sequence>MTEKTMIQFEHVNKVYGDKTVVNDINLTIENGEFITILGTSGSGKTTMLKMINKLIEPTSGTILFAGQDIEQMDSVSLRRQIGYVVQQIGLFPHMTVAENIATVPKLLGWDKERIENRVGELLDLVQLPAADYSERYPSELSGGQQQRIGVARALAADPDVMLFDEPFGAIDAITRNDLQEELQAIHQKLNQKTFVFITHDIYEAFKLGTRVVIMDNGTICQFDTPENIIKNPGNEFVQKLITTAQEQEKLWRASYD</sequence>
<evidence type="ECO:0000256" key="1">
    <source>
        <dbReference type="ARBA" id="ARBA00005417"/>
    </source>
</evidence>
<dbReference type="InterPro" id="IPR027417">
    <property type="entry name" value="P-loop_NTPase"/>
</dbReference>
<dbReference type="FunFam" id="3.40.50.300:FF:000425">
    <property type="entry name" value="Probable ABC transporter, ATP-binding subunit"/>
    <property type="match status" value="1"/>
</dbReference>
<dbReference type="SUPFAM" id="SSF52540">
    <property type="entry name" value="P-loop containing nucleoside triphosphate hydrolases"/>
    <property type="match status" value="1"/>
</dbReference>
<dbReference type="Proteomes" id="UP000027584">
    <property type="component" value="Unassembled WGS sequence"/>
</dbReference>
<dbReference type="InterPro" id="IPR017871">
    <property type="entry name" value="ABC_transporter-like_CS"/>
</dbReference>
<dbReference type="EMBL" id="CCBC010000204">
    <property type="protein sequence ID" value="CDO18766.1"/>
    <property type="molecule type" value="Genomic_DNA"/>
</dbReference>
<evidence type="ECO:0000313" key="8">
    <source>
        <dbReference type="Proteomes" id="UP000027584"/>
    </source>
</evidence>
<keyword evidence="3" id="KW-0547">Nucleotide-binding</keyword>
<comment type="similarity">
    <text evidence="1">Belongs to the ABC transporter superfamily.</text>
</comment>
<gene>
    <name evidence="7" type="ORF">BN963_SGAL_01973</name>
</gene>
<evidence type="ECO:0000256" key="2">
    <source>
        <dbReference type="ARBA" id="ARBA00022448"/>
    </source>
</evidence>
<name>A0A060RI67_9STRE</name>
<keyword evidence="2" id="KW-0813">Transport</keyword>
<comment type="caution">
    <text evidence="7">The sequence shown here is derived from an EMBL/GenBank/DDBJ whole genome shotgun (WGS) entry which is preliminary data.</text>
</comment>
<dbReference type="GO" id="GO:0016887">
    <property type="term" value="F:ATP hydrolysis activity"/>
    <property type="evidence" value="ECO:0007669"/>
    <property type="project" value="InterPro"/>
</dbReference>
<evidence type="ECO:0000256" key="4">
    <source>
        <dbReference type="ARBA" id="ARBA00022840"/>
    </source>
</evidence>
<dbReference type="AlphaFoldDB" id="A0A060RI67"/>
<dbReference type="PROSITE" id="PS50893">
    <property type="entry name" value="ABC_TRANSPORTER_2"/>
    <property type="match status" value="1"/>
</dbReference>
<dbReference type="InterPro" id="IPR003593">
    <property type="entry name" value="AAA+_ATPase"/>
</dbReference>
<organism evidence="7 8">
    <name type="scientific">Streptococcus gallolyticus</name>
    <dbReference type="NCBI Taxonomy" id="315405"/>
    <lineage>
        <taxon>Bacteria</taxon>
        <taxon>Bacillati</taxon>
        <taxon>Bacillota</taxon>
        <taxon>Bacilli</taxon>
        <taxon>Lactobacillales</taxon>
        <taxon>Streptococcaceae</taxon>
        <taxon>Streptococcus</taxon>
    </lineage>
</organism>
<dbReference type="InterPro" id="IPR003439">
    <property type="entry name" value="ABC_transporter-like_ATP-bd"/>
</dbReference>
<evidence type="ECO:0000256" key="3">
    <source>
        <dbReference type="ARBA" id="ARBA00022741"/>
    </source>
</evidence>
<dbReference type="GO" id="GO:0015418">
    <property type="term" value="F:ABC-type quaternary ammonium compound transporting activity"/>
    <property type="evidence" value="ECO:0007669"/>
    <property type="project" value="UniProtKB-EC"/>
</dbReference>
<dbReference type="PROSITE" id="PS00211">
    <property type="entry name" value="ABC_TRANSPORTER_1"/>
    <property type="match status" value="1"/>
</dbReference>
<dbReference type="Pfam" id="PF00005">
    <property type="entry name" value="ABC_tran"/>
    <property type="match status" value="1"/>
</dbReference>
<dbReference type="PANTHER" id="PTHR43117:SF4">
    <property type="entry name" value="OSMOPROTECTANT IMPORT ATP-BINDING PROTEIN OSMV"/>
    <property type="match status" value="1"/>
</dbReference>